<dbReference type="EMBL" id="FLUP01000001">
    <property type="protein sequence ID" value="SBV95153.1"/>
    <property type="molecule type" value="Genomic_DNA"/>
</dbReference>
<protein>
    <submittedName>
        <fullName evidence="1">Uncharacterized protein</fullName>
    </submittedName>
</protein>
<organism evidence="1">
    <name type="scientific">uncultured Desulfovibrio sp</name>
    <dbReference type="NCBI Taxonomy" id="167968"/>
    <lineage>
        <taxon>Bacteria</taxon>
        <taxon>Pseudomonadati</taxon>
        <taxon>Thermodesulfobacteriota</taxon>
        <taxon>Desulfovibrionia</taxon>
        <taxon>Desulfovibrionales</taxon>
        <taxon>Desulfovibrionaceae</taxon>
        <taxon>Desulfovibrio</taxon>
        <taxon>environmental samples</taxon>
    </lineage>
</organism>
<sequence>MQENFFCGLSERELIIFFRGIHSSRDLYKNLIFHMILSEFEFAVIQQNATGLNKISRIFDDASHELFCNYITSKDFPFCLTKKIRFNYKKAFSIIKEKKKNDNTDVIPPSTPLVEHQVELLREYGVKKMVREPLDIKKFKIVLGMKKKVLEKTSQRNEVGDKIIEKYGTESAVGVGNFKKVRVCGAPDGPSVDFEYGPQGIPSSKNIRYKRRY</sequence>
<dbReference type="RefSeq" id="WP_296935077.1">
    <property type="nucleotide sequence ID" value="NZ_LT598928.1"/>
</dbReference>
<dbReference type="AlphaFoldDB" id="A0A212J6U4"/>
<proteinExistence type="predicted"/>
<gene>
    <name evidence="1" type="ORF">KM92DES2_10624</name>
</gene>
<evidence type="ECO:0000313" key="1">
    <source>
        <dbReference type="EMBL" id="SBV95153.1"/>
    </source>
</evidence>
<accession>A0A212J6U4</accession>
<name>A0A212J6U4_9BACT</name>
<reference evidence="1" key="1">
    <citation type="submission" date="2016-04" db="EMBL/GenBank/DDBJ databases">
        <authorList>
            <person name="Evans L.H."/>
            <person name="Alamgir A."/>
            <person name="Owens N."/>
            <person name="Weber N.D."/>
            <person name="Virtaneva K."/>
            <person name="Barbian K."/>
            <person name="Babar A."/>
            <person name="Rosenke K."/>
        </authorList>
    </citation>
    <scope>NUCLEOTIDE SEQUENCE</scope>
    <source>
        <strain evidence="1">92-2</strain>
    </source>
</reference>